<dbReference type="InterPro" id="IPR013211">
    <property type="entry name" value="LVIVD"/>
</dbReference>
<feature type="domain" description="Secretion system C-terminal sorting" evidence="2">
    <location>
        <begin position="872"/>
        <end position="943"/>
    </location>
</feature>
<feature type="domain" description="Peptidase C39-like" evidence="1">
    <location>
        <begin position="250"/>
        <end position="406"/>
    </location>
</feature>
<dbReference type="Pfam" id="PF18962">
    <property type="entry name" value="Por_Secre_tail"/>
    <property type="match status" value="1"/>
</dbReference>
<evidence type="ECO:0000313" key="4">
    <source>
        <dbReference type="Proteomes" id="UP000282321"/>
    </source>
</evidence>
<reference evidence="3 4" key="1">
    <citation type="submission" date="2018-06" db="EMBL/GenBank/DDBJ databases">
        <title>Extensive metabolic versatility and redundancy in microbially diverse, dynamic hydrothermal sediments.</title>
        <authorList>
            <person name="Dombrowski N."/>
            <person name="Teske A."/>
            <person name="Baker B.J."/>
        </authorList>
    </citation>
    <scope>NUCLEOTIDE SEQUENCE [LARGE SCALE GENOMIC DNA]</scope>
    <source>
        <strain evidence="3">B35_G9</strain>
    </source>
</reference>
<proteinExistence type="predicted"/>
<dbReference type="InterPro" id="IPR026444">
    <property type="entry name" value="Secre_tail"/>
</dbReference>
<dbReference type="EMBL" id="QNBC01000018">
    <property type="protein sequence ID" value="RKX67548.1"/>
    <property type="molecule type" value="Genomic_DNA"/>
</dbReference>
<evidence type="ECO:0008006" key="5">
    <source>
        <dbReference type="Google" id="ProtNLM"/>
    </source>
</evidence>
<dbReference type="AlphaFoldDB" id="A0A660S9T8"/>
<comment type="caution">
    <text evidence="3">The sequence shown here is derived from an EMBL/GenBank/DDBJ whole genome shotgun (WGS) entry which is preliminary data.</text>
</comment>
<sequence length="945" mass="104287">MKKFLFLLILVLVAFNLSAFTIPNEGKTFNGIVEKDLAVQVAKAKFSSLYNVGNISVGKVIPMNDMNGYLYAYLVPVYFGEGNFPNDGAIETYINENRAVFNFIKTTGDQKAIENAGKKLWGVDRFGYVIVSARTDNMPILEIGKGIPHYFMNYYEMKSRAFQSLRGNVQLNEIIYVDHMYKFYRFSNGNENVYVDDNMKKPISEETFNKTIKRTAFKMGNMNEGWIKILNNKKDLSTVFRARATGYIPNVPFYLWSYGCSPTSSAMIFDYWDSRGYAKLTDYHFDRWDGIEGEMDYNLSNVHQELAIAMNTDTINYGGTSIYNIASGQSTVASNNGYSCTSTNGSQGNHTYGWQWDRLTGEIDNGYPCHFDVLQYWLDAFNDYIGHSTVAVGYDNDGTDSLVQVHNTWDYTEPYWALYTYHDGNYSYHYFTNFEPSGGDTTLTGNLASNLNGAKFLAGKDAMISFENMASSAGNVKLYYSFDNFQNETLISNSVDPFNPYYWTTPNIGNDTTKSVRLRMEVYDGSNNLIATDGNYQNITLFRLVDTLNYGPMSFISTLSQAYSVTVKDTLAFICRSGSYMDVVDISDLSTPRYIGSYPLPETFLNFKFINDTLIAASADANGFVVAKMDNSFNVTLVDSLNFNNKNVLNFVIDGNRAVIAAKLHGLSVVDITDPTNIAELGSYYVPLFSARDVYVKGDTAFVAAGAKGLVALDISDPTNITVLSSYDSPGISNAIAVNGDVAYVADGSNGTYVADISNASSISLITTVAKKSNATTCTLSPDGSELFVGDGSYYEVLNTANMLEGGYIHTLGTGVGPATALPNAKGTSKFIGIDYNYGVFIFDGTPDGIVSKTDNKVKSVSFALESGIVRDNLNMLLSLNKDSNITVSLFDATGRRVAIVYNSVAHKGMLKLTFNAKSLAKGLYFARVNVNGKNVATKKVVILK</sequence>
<protein>
    <recommendedName>
        <fullName evidence="5">Secretion system C-terminal sorting domain-containing protein</fullName>
    </recommendedName>
</protein>
<dbReference type="Pfam" id="PF08309">
    <property type="entry name" value="LVIVD"/>
    <property type="match status" value="4"/>
</dbReference>
<dbReference type="InterPro" id="IPR039564">
    <property type="entry name" value="Peptidase_C39-like"/>
</dbReference>
<name>A0A660S9T8_UNCT6</name>
<dbReference type="NCBIfam" id="TIGR04183">
    <property type="entry name" value="Por_Secre_tail"/>
    <property type="match status" value="1"/>
</dbReference>
<evidence type="ECO:0000259" key="2">
    <source>
        <dbReference type="Pfam" id="PF18962"/>
    </source>
</evidence>
<accession>A0A660S9T8</accession>
<dbReference type="Pfam" id="PF13529">
    <property type="entry name" value="Peptidase_C39_2"/>
    <property type="match status" value="1"/>
</dbReference>
<gene>
    <name evidence="3" type="ORF">DRP44_02285</name>
</gene>
<organism evidence="3 4">
    <name type="scientific">candidate division TA06 bacterium</name>
    <dbReference type="NCBI Taxonomy" id="2250710"/>
    <lineage>
        <taxon>Bacteria</taxon>
        <taxon>Bacteria division TA06</taxon>
    </lineage>
</organism>
<evidence type="ECO:0000259" key="1">
    <source>
        <dbReference type="Pfam" id="PF13529"/>
    </source>
</evidence>
<dbReference type="SUPFAM" id="SSF75011">
    <property type="entry name" value="3-carboxy-cis,cis-mucoante lactonizing enzyme"/>
    <property type="match status" value="1"/>
</dbReference>
<dbReference type="Proteomes" id="UP000282321">
    <property type="component" value="Unassembled WGS sequence"/>
</dbReference>
<evidence type="ECO:0000313" key="3">
    <source>
        <dbReference type="EMBL" id="RKX67548.1"/>
    </source>
</evidence>